<evidence type="ECO:0000313" key="2">
    <source>
        <dbReference type="EMBL" id="KFA69473.1"/>
    </source>
</evidence>
<name>A0A084QZT8_STAC4</name>
<dbReference type="Proteomes" id="UP000028524">
    <property type="component" value="Unassembled WGS sequence"/>
</dbReference>
<dbReference type="EMBL" id="KL659480">
    <property type="protein sequence ID" value="KFA69473.1"/>
    <property type="molecule type" value="Genomic_DNA"/>
</dbReference>
<protein>
    <submittedName>
        <fullName evidence="2">Uncharacterized protein</fullName>
    </submittedName>
</protein>
<sequence>MSAIPVCCTAKVIESLLDQSRHHHNRIVPNSPRSFVVITHVEDKKALIPDHPPPPSLRPFSTPFLAKSADEVAEYLPTARYFVILDDRSSTDGTVLLAKKDRQNMRNPLQTVRAAFEVAQLQLVALEVGCGDFIELQNAVSKIGGGYRAAPQAQRGGAAPPKPSKHCS</sequence>
<feature type="region of interest" description="Disordered" evidence="1">
    <location>
        <begin position="149"/>
        <end position="168"/>
    </location>
</feature>
<dbReference type="InParanoid" id="A0A084QZT8"/>
<organism evidence="2 3">
    <name type="scientific">Stachybotrys chlorohalonatus (strain IBT 40285)</name>
    <dbReference type="NCBI Taxonomy" id="1283841"/>
    <lineage>
        <taxon>Eukaryota</taxon>
        <taxon>Fungi</taxon>
        <taxon>Dikarya</taxon>
        <taxon>Ascomycota</taxon>
        <taxon>Pezizomycotina</taxon>
        <taxon>Sordariomycetes</taxon>
        <taxon>Hypocreomycetidae</taxon>
        <taxon>Hypocreales</taxon>
        <taxon>Stachybotryaceae</taxon>
        <taxon>Stachybotrys</taxon>
    </lineage>
</organism>
<gene>
    <name evidence="2" type="ORF">S40285_10229</name>
</gene>
<proteinExistence type="predicted"/>
<evidence type="ECO:0000313" key="3">
    <source>
        <dbReference type="Proteomes" id="UP000028524"/>
    </source>
</evidence>
<evidence type="ECO:0000256" key="1">
    <source>
        <dbReference type="SAM" id="MobiDB-lite"/>
    </source>
</evidence>
<dbReference type="STRING" id="1283841.A0A084QZT8"/>
<accession>A0A084QZT8</accession>
<dbReference type="HOGENOM" id="CLU_1587573_0_0_1"/>
<dbReference type="AlphaFoldDB" id="A0A084QZT8"/>
<dbReference type="OrthoDB" id="4483229at2759"/>
<feature type="compositionally biased region" description="Low complexity" evidence="1">
    <location>
        <begin position="149"/>
        <end position="159"/>
    </location>
</feature>
<keyword evidence="3" id="KW-1185">Reference proteome</keyword>
<reference evidence="2 3" key="1">
    <citation type="journal article" date="2014" name="BMC Genomics">
        <title>Comparative genome sequencing reveals chemotype-specific gene clusters in the toxigenic black mold Stachybotrys.</title>
        <authorList>
            <person name="Semeiks J."/>
            <person name="Borek D."/>
            <person name="Otwinowski Z."/>
            <person name="Grishin N.V."/>
        </authorList>
    </citation>
    <scope>NUCLEOTIDE SEQUENCE [LARGE SCALE GENOMIC DNA]</scope>
    <source>
        <strain evidence="2 3">IBT 40285</strain>
    </source>
</reference>
<dbReference type="OMA" id="FLGWDIG"/>